<comment type="caution">
    <text evidence="1">The sequence shown here is derived from an EMBL/GenBank/DDBJ whole genome shotgun (WGS) entry which is preliminary data.</text>
</comment>
<sequence length="112" mass="12917">MEASTVLKVKRVYPDIDPTDFFVHKRQTSRNSKKSKMDLGDQSICYRASTLQLAKCSEKCRPFNHSLQKDFKKRFAPPYSVKQVGFTCSDDRKQIIASRQSNKNARNLAEAR</sequence>
<dbReference type="AlphaFoldDB" id="A0A5J4TU87"/>
<proteinExistence type="predicted"/>
<organism evidence="1 2">
    <name type="scientific">Streblomastix strix</name>
    <dbReference type="NCBI Taxonomy" id="222440"/>
    <lineage>
        <taxon>Eukaryota</taxon>
        <taxon>Metamonada</taxon>
        <taxon>Preaxostyla</taxon>
        <taxon>Oxymonadida</taxon>
        <taxon>Streblomastigidae</taxon>
        <taxon>Streblomastix</taxon>
    </lineage>
</organism>
<evidence type="ECO:0000313" key="2">
    <source>
        <dbReference type="Proteomes" id="UP000324800"/>
    </source>
</evidence>
<dbReference type="EMBL" id="SNRW01025360">
    <property type="protein sequence ID" value="KAA6361570.1"/>
    <property type="molecule type" value="Genomic_DNA"/>
</dbReference>
<protein>
    <submittedName>
        <fullName evidence="1">Uncharacterized protein</fullName>
    </submittedName>
</protein>
<accession>A0A5J4TU87</accession>
<dbReference type="Proteomes" id="UP000324800">
    <property type="component" value="Unassembled WGS sequence"/>
</dbReference>
<reference evidence="1 2" key="1">
    <citation type="submission" date="2019-03" db="EMBL/GenBank/DDBJ databases">
        <title>Single cell metagenomics reveals metabolic interactions within the superorganism composed of flagellate Streblomastix strix and complex community of Bacteroidetes bacteria on its surface.</title>
        <authorList>
            <person name="Treitli S.C."/>
            <person name="Kolisko M."/>
            <person name="Husnik F."/>
            <person name="Keeling P."/>
            <person name="Hampl V."/>
        </authorList>
    </citation>
    <scope>NUCLEOTIDE SEQUENCE [LARGE SCALE GENOMIC DNA]</scope>
    <source>
        <strain evidence="1">ST1C</strain>
    </source>
</reference>
<gene>
    <name evidence="1" type="ORF">EZS28_042903</name>
</gene>
<name>A0A5J4TU87_9EUKA</name>
<evidence type="ECO:0000313" key="1">
    <source>
        <dbReference type="EMBL" id="KAA6361570.1"/>
    </source>
</evidence>